<organism evidence="4 5">
    <name type="scientific">Lacticaseibacillus camelliae DSM 22697 = JCM 13995</name>
    <dbReference type="NCBI Taxonomy" id="1423730"/>
    <lineage>
        <taxon>Bacteria</taxon>
        <taxon>Bacillati</taxon>
        <taxon>Bacillota</taxon>
        <taxon>Bacilli</taxon>
        <taxon>Lactobacillales</taxon>
        <taxon>Lactobacillaceae</taxon>
        <taxon>Lacticaseibacillus</taxon>
    </lineage>
</organism>
<dbReference type="PANTHER" id="PTHR43963:SF6">
    <property type="entry name" value="CHAIN DEHYDROGENASE FAMILY PROTEIN, PUTATIVE (AFU_ORTHOLOGUE AFUA_3G15350)-RELATED"/>
    <property type="match status" value="1"/>
</dbReference>
<evidence type="ECO:0000256" key="3">
    <source>
        <dbReference type="ARBA" id="ARBA00023002"/>
    </source>
</evidence>
<dbReference type="GO" id="GO:0016491">
    <property type="term" value="F:oxidoreductase activity"/>
    <property type="evidence" value="ECO:0007669"/>
    <property type="project" value="UniProtKB-KW"/>
</dbReference>
<evidence type="ECO:0000256" key="1">
    <source>
        <dbReference type="ARBA" id="ARBA00006484"/>
    </source>
</evidence>
<dbReference type="RefSeq" id="WP_056989089.1">
    <property type="nucleotide sequence ID" value="NZ_AYZJ01000019.1"/>
</dbReference>
<dbReference type="InterPro" id="IPR002347">
    <property type="entry name" value="SDR_fam"/>
</dbReference>
<evidence type="ECO:0000313" key="5">
    <source>
        <dbReference type="Proteomes" id="UP000050865"/>
    </source>
</evidence>
<protein>
    <submittedName>
        <fullName evidence="4">Carbonyl reductase</fullName>
    </submittedName>
</protein>
<sequence length="250" mass="27247">MTNKVLITGANKGIGFEVAKQLGAQGWSILLGARNEQRGLAAVHELEKQGIQAEWLKIDLDDLNTVHAAAADVAERHPDLNLLINNAGIAGDMAAEPLTVKTDDLRETLTVNVIGSFEMIKAFTPILRKNHGRIANMTIPVNPSGFWHPFSYVTSKSALDKMIEMFGQSFKRQHIPVDIFGIMPGGVSTDLNHHMTNPFIHTVEEGAAIVVKIVTDGHHHQGKIVNDYGLGKLVKRMVSAHSKQSPKSNG</sequence>
<dbReference type="Pfam" id="PF00106">
    <property type="entry name" value="adh_short"/>
    <property type="match status" value="1"/>
</dbReference>
<dbReference type="Proteomes" id="UP000050865">
    <property type="component" value="Unassembled WGS sequence"/>
</dbReference>
<proteinExistence type="inferred from homology"/>
<gene>
    <name evidence="4" type="ORF">FC75_GL000969</name>
</gene>
<dbReference type="Gene3D" id="3.40.50.720">
    <property type="entry name" value="NAD(P)-binding Rossmann-like Domain"/>
    <property type="match status" value="1"/>
</dbReference>
<comment type="similarity">
    <text evidence="1">Belongs to the short-chain dehydrogenases/reductases (SDR) family.</text>
</comment>
<name>A0A0R2F9M4_9LACO</name>
<evidence type="ECO:0000313" key="4">
    <source>
        <dbReference type="EMBL" id="KRN25058.1"/>
    </source>
</evidence>
<dbReference type="STRING" id="1423730.FC75_GL000969"/>
<dbReference type="SUPFAM" id="SSF51735">
    <property type="entry name" value="NAD(P)-binding Rossmann-fold domains"/>
    <property type="match status" value="1"/>
</dbReference>
<dbReference type="PRINTS" id="PR00081">
    <property type="entry name" value="GDHRDH"/>
</dbReference>
<accession>A0A0R2F9M4</accession>
<dbReference type="InterPro" id="IPR036291">
    <property type="entry name" value="NAD(P)-bd_dom_sf"/>
</dbReference>
<keyword evidence="5" id="KW-1185">Reference proteome</keyword>
<keyword evidence="3" id="KW-0560">Oxidoreductase</keyword>
<dbReference type="EMBL" id="AYZJ01000019">
    <property type="protein sequence ID" value="KRN25058.1"/>
    <property type="molecule type" value="Genomic_DNA"/>
</dbReference>
<keyword evidence="2" id="KW-0521">NADP</keyword>
<dbReference type="PANTHER" id="PTHR43963">
    <property type="entry name" value="CARBONYL REDUCTASE 1-RELATED"/>
    <property type="match status" value="1"/>
</dbReference>
<comment type="caution">
    <text evidence="4">The sequence shown here is derived from an EMBL/GenBank/DDBJ whole genome shotgun (WGS) entry which is preliminary data.</text>
</comment>
<evidence type="ECO:0000256" key="2">
    <source>
        <dbReference type="ARBA" id="ARBA00022857"/>
    </source>
</evidence>
<dbReference type="AlphaFoldDB" id="A0A0R2F9M4"/>
<reference evidence="4 5" key="1">
    <citation type="journal article" date="2015" name="Genome Announc.">
        <title>Expanding the biotechnology potential of lactobacilli through comparative genomics of 213 strains and associated genera.</title>
        <authorList>
            <person name="Sun Z."/>
            <person name="Harris H.M."/>
            <person name="McCann A."/>
            <person name="Guo C."/>
            <person name="Argimon S."/>
            <person name="Zhang W."/>
            <person name="Yang X."/>
            <person name="Jeffery I.B."/>
            <person name="Cooney J.C."/>
            <person name="Kagawa T.F."/>
            <person name="Liu W."/>
            <person name="Song Y."/>
            <person name="Salvetti E."/>
            <person name="Wrobel A."/>
            <person name="Rasinkangas P."/>
            <person name="Parkhill J."/>
            <person name="Rea M.C."/>
            <person name="O'Sullivan O."/>
            <person name="Ritari J."/>
            <person name="Douillard F.P."/>
            <person name="Paul Ross R."/>
            <person name="Yang R."/>
            <person name="Briner A.E."/>
            <person name="Felis G.E."/>
            <person name="de Vos W.M."/>
            <person name="Barrangou R."/>
            <person name="Klaenhammer T.R."/>
            <person name="Caufield P.W."/>
            <person name="Cui Y."/>
            <person name="Zhang H."/>
            <person name="O'Toole P.W."/>
        </authorList>
    </citation>
    <scope>NUCLEOTIDE SEQUENCE [LARGE SCALE GENOMIC DNA]</scope>
    <source>
        <strain evidence="4 5">DSM 22697</strain>
    </source>
</reference>
<dbReference type="PATRIC" id="fig|1423730.4.peg.1023"/>